<dbReference type="PROSITE" id="PS50111">
    <property type="entry name" value="CHEMOTAXIS_TRANSDUC_2"/>
    <property type="match status" value="1"/>
</dbReference>
<evidence type="ECO:0000256" key="5">
    <source>
        <dbReference type="ARBA" id="ARBA00029447"/>
    </source>
</evidence>
<accession>A0A1H0WM93</accession>
<evidence type="ECO:0000256" key="7">
    <source>
        <dbReference type="SAM" id="Phobius"/>
    </source>
</evidence>
<protein>
    <submittedName>
        <fullName evidence="10">Methyl-accepting chemotaxis protein</fullName>
    </submittedName>
</protein>
<dbReference type="PROSITE" id="PS50885">
    <property type="entry name" value="HAMP"/>
    <property type="match status" value="1"/>
</dbReference>
<dbReference type="SMART" id="SM00304">
    <property type="entry name" value="HAMP"/>
    <property type="match status" value="1"/>
</dbReference>
<evidence type="ECO:0000313" key="10">
    <source>
        <dbReference type="EMBL" id="SDP91691.1"/>
    </source>
</evidence>
<keyword evidence="2" id="KW-1003">Cell membrane</keyword>
<organism evidence="10 11">
    <name type="scientific">Litchfieldia salsa</name>
    <dbReference type="NCBI Taxonomy" id="930152"/>
    <lineage>
        <taxon>Bacteria</taxon>
        <taxon>Bacillati</taxon>
        <taxon>Bacillota</taxon>
        <taxon>Bacilli</taxon>
        <taxon>Bacillales</taxon>
        <taxon>Bacillaceae</taxon>
        <taxon>Litchfieldia</taxon>
    </lineage>
</organism>
<proteinExistence type="inferred from homology"/>
<dbReference type="OrthoDB" id="9760371at2"/>
<feature type="transmembrane region" description="Helical" evidence="7">
    <location>
        <begin position="192"/>
        <end position="212"/>
    </location>
</feature>
<dbReference type="CDD" id="cd06225">
    <property type="entry name" value="HAMP"/>
    <property type="match status" value="1"/>
</dbReference>
<evidence type="ECO:0000256" key="4">
    <source>
        <dbReference type="ARBA" id="ARBA00023224"/>
    </source>
</evidence>
<feature type="domain" description="Methyl-accepting transducer" evidence="8">
    <location>
        <begin position="277"/>
        <end position="535"/>
    </location>
</feature>
<dbReference type="Pfam" id="PF00015">
    <property type="entry name" value="MCPsignal"/>
    <property type="match status" value="1"/>
</dbReference>
<keyword evidence="3 7" id="KW-0472">Membrane</keyword>
<dbReference type="STRING" id="930152.SAMN05216565_11257"/>
<dbReference type="Gene3D" id="1.10.287.950">
    <property type="entry name" value="Methyl-accepting chemotaxis protein"/>
    <property type="match status" value="1"/>
</dbReference>
<comment type="subcellular location">
    <subcellularLocation>
        <location evidence="1">Cell membrane</location>
    </subcellularLocation>
</comment>
<gene>
    <name evidence="10" type="ORF">SAMN05216565_11257</name>
</gene>
<dbReference type="PANTHER" id="PTHR32089">
    <property type="entry name" value="METHYL-ACCEPTING CHEMOTAXIS PROTEIN MCPB"/>
    <property type="match status" value="1"/>
</dbReference>
<name>A0A1H0WM93_9BACI</name>
<dbReference type="GO" id="GO:0007165">
    <property type="term" value="P:signal transduction"/>
    <property type="evidence" value="ECO:0007669"/>
    <property type="project" value="UniProtKB-KW"/>
</dbReference>
<dbReference type="GO" id="GO:0005886">
    <property type="term" value="C:plasma membrane"/>
    <property type="evidence" value="ECO:0007669"/>
    <property type="project" value="UniProtKB-SubCell"/>
</dbReference>
<keyword evidence="4 6" id="KW-0807">Transducer</keyword>
<dbReference type="Proteomes" id="UP000199159">
    <property type="component" value="Unassembled WGS sequence"/>
</dbReference>
<evidence type="ECO:0000256" key="2">
    <source>
        <dbReference type="ARBA" id="ARBA00022475"/>
    </source>
</evidence>
<comment type="similarity">
    <text evidence="5">Belongs to the methyl-accepting chemotaxis (MCP) protein family.</text>
</comment>
<dbReference type="InterPro" id="IPR004089">
    <property type="entry name" value="MCPsignal_dom"/>
</dbReference>
<sequence length="594" mass="65698">MRKSIANRILFILIFLTFLFTLNTILSGITNSQVQLSANLISESFVNLEAEQVKLAKEVGQIELSIQAYLLNDNDSKEAVSETILSSVEKSTISMNEIANISNEFSEKAMNSALSNAYKPYMKDMEAYLQQASLIVEFIKQGDTASATEGYEAFQTLSDSMIKTESGFQTVLNDSIDHEVELINSRVARSTMIIWGMAVIFILSVAIAFWISMKTIIAPLKKANKSLGDIIQKLENNEGDLTARIESHSEDEVGQMVKGINRFLETLQHTMISIKSGSRIIFKSTENIGSNIMGSKDATSNISASLNELSAGMQEISSTIQNIDFGAQDVLSAANIIAEDAKSNSEHVGSIVERADIVRTHSHQSKEQTEKIIQDIKKKMATSIENSRSVEKINELTTDILQISTQTNLLALNASIEAARAGEAGKGFAVVADEIRKLAENTKETANDIQNISKVVTQSVEHLVSNANEILSYITEKVLTDYEEFVEVAHTYKQDVDTINQMLVRFSTRSGDLKRISTNMAVGIQEITLAVEESVNVVIHSSDNTTNLLDAITVIANEANQNREIVNDLNNQVNKFKKVEEDMEEENRLMIEIL</sequence>
<dbReference type="AlphaFoldDB" id="A0A1H0WM93"/>
<dbReference type="SMART" id="SM00283">
    <property type="entry name" value="MA"/>
    <property type="match status" value="1"/>
</dbReference>
<keyword evidence="7" id="KW-1133">Transmembrane helix</keyword>
<evidence type="ECO:0000259" key="9">
    <source>
        <dbReference type="PROSITE" id="PS50885"/>
    </source>
</evidence>
<dbReference type="InterPro" id="IPR003660">
    <property type="entry name" value="HAMP_dom"/>
</dbReference>
<dbReference type="RefSeq" id="WP_090858020.1">
    <property type="nucleotide sequence ID" value="NZ_FNJU01000012.1"/>
</dbReference>
<evidence type="ECO:0000256" key="3">
    <source>
        <dbReference type="ARBA" id="ARBA00023136"/>
    </source>
</evidence>
<evidence type="ECO:0000259" key="8">
    <source>
        <dbReference type="PROSITE" id="PS50111"/>
    </source>
</evidence>
<evidence type="ECO:0000313" key="11">
    <source>
        <dbReference type="Proteomes" id="UP000199159"/>
    </source>
</evidence>
<evidence type="ECO:0000256" key="1">
    <source>
        <dbReference type="ARBA" id="ARBA00004236"/>
    </source>
</evidence>
<reference evidence="11" key="1">
    <citation type="submission" date="2016-10" db="EMBL/GenBank/DDBJ databases">
        <authorList>
            <person name="Varghese N."/>
            <person name="Submissions S."/>
        </authorList>
    </citation>
    <scope>NUCLEOTIDE SEQUENCE [LARGE SCALE GENOMIC DNA]</scope>
    <source>
        <strain evidence="11">IBRC-M10078</strain>
    </source>
</reference>
<keyword evidence="7" id="KW-0812">Transmembrane</keyword>
<dbReference type="Pfam" id="PF00672">
    <property type="entry name" value="HAMP"/>
    <property type="match status" value="1"/>
</dbReference>
<dbReference type="SUPFAM" id="SSF58104">
    <property type="entry name" value="Methyl-accepting chemotaxis protein (MCP) signaling domain"/>
    <property type="match status" value="1"/>
</dbReference>
<evidence type="ECO:0000256" key="6">
    <source>
        <dbReference type="PROSITE-ProRule" id="PRU00284"/>
    </source>
</evidence>
<keyword evidence="11" id="KW-1185">Reference proteome</keyword>
<dbReference type="EMBL" id="FNJU01000012">
    <property type="protein sequence ID" value="SDP91691.1"/>
    <property type="molecule type" value="Genomic_DNA"/>
</dbReference>
<dbReference type="PANTHER" id="PTHR32089:SF112">
    <property type="entry name" value="LYSOZYME-LIKE PROTEIN-RELATED"/>
    <property type="match status" value="1"/>
</dbReference>
<feature type="domain" description="HAMP" evidence="9">
    <location>
        <begin position="214"/>
        <end position="272"/>
    </location>
</feature>